<dbReference type="Gene3D" id="1.25.10.10">
    <property type="entry name" value="Leucine-rich Repeat Variant"/>
    <property type="match status" value="1"/>
</dbReference>
<dbReference type="GeneID" id="24132041"/>
<evidence type="ECO:0000313" key="3">
    <source>
        <dbReference type="Proteomes" id="UP000030745"/>
    </source>
</evidence>
<dbReference type="InterPro" id="IPR052607">
    <property type="entry name" value="CEP104-like"/>
</dbReference>
<protein>
    <recommendedName>
        <fullName evidence="1">Centrosomal protein CEP104 N-terminal domain-containing protein</fullName>
    </recommendedName>
</protein>
<feature type="domain" description="Centrosomal protein CEP104 N-terminal" evidence="1">
    <location>
        <begin position="40"/>
        <end position="170"/>
    </location>
</feature>
<dbReference type="SUPFAM" id="SSF48371">
    <property type="entry name" value="ARM repeat"/>
    <property type="match status" value="1"/>
</dbReference>
<dbReference type="Proteomes" id="UP000030745">
    <property type="component" value="Unassembled WGS sequence"/>
</dbReference>
<name>A0A067C564_SAPPC</name>
<dbReference type="KEGG" id="spar:SPRG_09901"/>
<evidence type="ECO:0000313" key="2">
    <source>
        <dbReference type="EMBL" id="KDO24265.1"/>
    </source>
</evidence>
<dbReference type="PANTHER" id="PTHR13371">
    <property type="entry name" value="GLYCINE-, GLUTAMATE-, THIENYLCYCLOHEXYLPIPERIDINE-BINDING PROTEIN"/>
    <property type="match status" value="1"/>
</dbReference>
<evidence type="ECO:0000259" key="1">
    <source>
        <dbReference type="Pfam" id="PF21038"/>
    </source>
</evidence>
<dbReference type="InterPro" id="IPR016024">
    <property type="entry name" value="ARM-type_fold"/>
</dbReference>
<reference evidence="2 3" key="1">
    <citation type="journal article" date="2013" name="PLoS Genet.">
        <title>Distinctive expansion of potential virulence genes in the genome of the oomycete fish pathogen Saprolegnia parasitica.</title>
        <authorList>
            <person name="Jiang R.H."/>
            <person name="de Bruijn I."/>
            <person name="Haas B.J."/>
            <person name="Belmonte R."/>
            <person name="Lobach L."/>
            <person name="Christie J."/>
            <person name="van den Ackerveken G."/>
            <person name="Bottin A."/>
            <person name="Bulone V."/>
            <person name="Diaz-Moreno S.M."/>
            <person name="Dumas B."/>
            <person name="Fan L."/>
            <person name="Gaulin E."/>
            <person name="Govers F."/>
            <person name="Grenville-Briggs L.J."/>
            <person name="Horner N.R."/>
            <person name="Levin J.Z."/>
            <person name="Mammella M."/>
            <person name="Meijer H.J."/>
            <person name="Morris P."/>
            <person name="Nusbaum C."/>
            <person name="Oome S."/>
            <person name="Phillips A.J."/>
            <person name="van Rooyen D."/>
            <person name="Rzeszutek E."/>
            <person name="Saraiva M."/>
            <person name="Secombes C.J."/>
            <person name="Seidl M.F."/>
            <person name="Snel B."/>
            <person name="Stassen J.H."/>
            <person name="Sykes S."/>
            <person name="Tripathy S."/>
            <person name="van den Berg H."/>
            <person name="Vega-Arreguin J.C."/>
            <person name="Wawra S."/>
            <person name="Young S.K."/>
            <person name="Zeng Q."/>
            <person name="Dieguez-Uribeondo J."/>
            <person name="Russ C."/>
            <person name="Tyler B.M."/>
            <person name="van West P."/>
        </authorList>
    </citation>
    <scope>NUCLEOTIDE SEQUENCE [LARGE SCALE GENOMIC DNA]</scope>
    <source>
        <strain evidence="2 3">CBS 223.65</strain>
    </source>
</reference>
<dbReference type="OrthoDB" id="66599at2759"/>
<dbReference type="EMBL" id="KK583244">
    <property type="protein sequence ID" value="KDO24265.1"/>
    <property type="molecule type" value="Genomic_DNA"/>
</dbReference>
<dbReference type="OMA" id="YCRVANQ"/>
<dbReference type="InterPro" id="IPR048739">
    <property type="entry name" value="CEP104_N"/>
</dbReference>
<dbReference type="VEuPathDB" id="FungiDB:SPRG_09901"/>
<dbReference type="InterPro" id="IPR011989">
    <property type="entry name" value="ARM-like"/>
</dbReference>
<dbReference type="Pfam" id="PF21038">
    <property type="entry name" value="CEP104_N"/>
    <property type="match status" value="1"/>
</dbReference>
<accession>A0A067C564</accession>
<dbReference type="PANTHER" id="PTHR13371:SF0">
    <property type="entry name" value="CENTROSOMAL PROTEIN OF 104 KDA"/>
    <property type="match status" value="1"/>
</dbReference>
<proteinExistence type="predicted"/>
<gene>
    <name evidence="2" type="ORF">SPRG_09901</name>
</gene>
<keyword evidence="3" id="KW-1185">Reference proteome</keyword>
<organism evidence="2 3">
    <name type="scientific">Saprolegnia parasitica (strain CBS 223.65)</name>
    <dbReference type="NCBI Taxonomy" id="695850"/>
    <lineage>
        <taxon>Eukaryota</taxon>
        <taxon>Sar</taxon>
        <taxon>Stramenopiles</taxon>
        <taxon>Oomycota</taxon>
        <taxon>Saprolegniomycetes</taxon>
        <taxon>Saprolegniales</taxon>
        <taxon>Saprolegniaceae</taxon>
        <taxon>Saprolegnia</taxon>
    </lineage>
</organism>
<dbReference type="AlphaFoldDB" id="A0A067C564"/>
<dbReference type="RefSeq" id="XP_012205036.1">
    <property type="nucleotide sequence ID" value="XM_012349646.1"/>
</dbReference>
<dbReference type="GO" id="GO:0005929">
    <property type="term" value="C:cilium"/>
    <property type="evidence" value="ECO:0007669"/>
    <property type="project" value="TreeGrafter"/>
</dbReference>
<sequence>MSRVRHERVHASSMDRSPSYPSPIDDYCRVANQAPTGLEWVSAKSCSYPQELGLCLPQRAYIKTIRIATHSAYAPSRVELLIGDDSVVASHYLDMASPEARDDLPLHVYFSTDCRPLCTVEWREATSVDGAEEMRVDVHEPLNVLKLILHGPRSRNVYNQVAIMQLDLLGVEMTQPAGNETRAQATVARKVSMASIQRALLETGVPMDVVTDLGAPPAAVDEYTRKAIASVLLVKADCIASEAYADAQILTEHIRSLSSLGQQMQSLSRLKTAAIGNEDYDAALTYHEAMAALHTTRERAIASAFASCQPSPPPQAQAQDELARDVPKDVDPDRAHGMESIFDLAIRAWLRDDPGHSPVKGSDTTVSRPALLPATTSFLNTMFGAVFVHASVHSNWRVRRACVEIAEQHIAVLLPTFDTETLYEMYSVYLDAILLHDSSVPVILALLHLVRSIFEKPSEATSSFGTYGLRRGVLRPLVHSITRQLLHFCAKFNTLLREECIRTLRFLVQQRHIADVVLEATWQSTQHAEASTFETLLGLKCLQDLLYTFAAADIPLPKNKPLMAEMQFYMKAHVNDASADVSGTALECLTLLSALSQQDALAVSLEVEAHVPLFRKFPFDTMELHRLTAHVETYARLHGLPTQLRTYVLDEKSLDGFDTRLQKGSVAFVGSVEKRRERNQVPSNQELTY</sequence>